<dbReference type="AlphaFoldDB" id="A0A0T9R319"/>
<dbReference type="EMBL" id="CQAW01000045">
    <property type="protein sequence ID" value="CNI42014.1"/>
    <property type="molecule type" value="Genomic_DNA"/>
</dbReference>
<proteinExistence type="predicted"/>
<evidence type="ECO:0000313" key="1">
    <source>
        <dbReference type="EMBL" id="CNI42014.1"/>
    </source>
</evidence>
<name>A0A0T9R319_9GAMM</name>
<reference evidence="2" key="1">
    <citation type="submission" date="2015-03" db="EMBL/GenBank/DDBJ databases">
        <authorList>
            <consortium name="Pathogen Informatics"/>
            <person name="Murphy D."/>
        </authorList>
    </citation>
    <scope>NUCLEOTIDE SEQUENCE [LARGE SCALE GENOMIC DNA]</scope>
    <source>
        <strain evidence="2">IP6945</strain>
    </source>
</reference>
<gene>
    <name evidence="1" type="ORF">ERS008472_04078</name>
</gene>
<protein>
    <submittedName>
        <fullName evidence="1">Uncharacterized protein</fullName>
    </submittedName>
</protein>
<evidence type="ECO:0000313" key="2">
    <source>
        <dbReference type="Proteomes" id="UP000041882"/>
    </source>
</evidence>
<sequence>MQLIFTDAEVGRATAADHRHADTAAGTGLLRIIVIAVLLALQQQVTADIDLDAFTAGLRAYQRSVTPAAE</sequence>
<organism evidence="1 2">
    <name type="scientific">Yersinia thracica</name>
    <dbReference type="NCBI Taxonomy" id="2890319"/>
    <lineage>
        <taxon>Bacteria</taxon>
        <taxon>Pseudomonadati</taxon>
        <taxon>Pseudomonadota</taxon>
        <taxon>Gammaproteobacteria</taxon>
        <taxon>Enterobacterales</taxon>
        <taxon>Yersiniaceae</taxon>
        <taxon>Yersinia</taxon>
    </lineage>
</organism>
<dbReference type="Proteomes" id="UP000041882">
    <property type="component" value="Unassembled WGS sequence"/>
</dbReference>
<accession>A0A0T9R319</accession>
<keyword evidence="2" id="KW-1185">Reference proteome</keyword>